<comment type="caution">
    <text evidence="1">The sequence shown here is derived from an EMBL/GenBank/DDBJ whole genome shotgun (WGS) entry which is preliminary data.</text>
</comment>
<protein>
    <submittedName>
        <fullName evidence="1">Uncharacterized protein</fullName>
    </submittedName>
</protein>
<reference evidence="1 2" key="1">
    <citation type="journal article" date="2013" name="Curr. Biol.">
        <title>The Genome of the Foraminiferan Reticulomyxa filosa.</title>
        <authorList>
            <person name="Glockner G."/>
            <person name="Hulsmann N."/>
            <person name="Schleicher M."/>
            <person name="Noegel A.A."/>
            <person name="Eichinger L."/>
            <person name="Gallinger C."/>
            <person name="Pawlowski J."/>
            <person name="Sierra R."/>
            <person name="Euteneuer U."/>
            <person name="Pillet L."/>
            <person name="Moustafa A."/>
            <person name="Platzer M."/>
            <person name="Groth M."/>
            <person name="Szafranski K."/>
            <person name="Schliwa M."/>
        </authorList>
    </citation>
    <scope>NUCLEOTIDE SEQUENCE [LARGE SCALE GENOMIC DNA]</scope>
</reference>
<gene>
    <name evidence="1" type="ORF">RFI_33736</name>
</gene>
<dbReference type="AlphaFoldDB" id="X6LSD9"/>
<dbReference type="Proteomes" id="UP000023152">
    <property type="component" value="Unassembled WGS sequence"/>
</dbReference>
<name>X6LSD9_RETFI</name>
<evidence type="ECO:0000313" key="2">
    <source>
        <dbReference type="Proteomes" id="UP000023152"/>
    </source>
</evidence>
<organism evidence="1 2">
    <name type="scientific">Reticulomyxa filosa</name>
    <dbReference type="NCBI Taxonomy" id="46433"/>
    <lineage>
        <taxon>Eukaryota</taxon>
        <taxon>Sar</taxon>
        <taxon>Rhizaria</taxon>
        <taxon>Retaria</taxon>
        <taxon>Foraminifera</taxon>
        <taxon>Monothalamids</taxon>
        <taxon>Reticulomyxidae</taxon>
        <taxon>Reticulomyxa</taxon>
    </lineage>
</organism>
<evidence type="ECO:0000313" key="1">
    <source>
        <dbReference type="EMBL" id="ETO03665.1"/>
    </source>
</evidence>
<sequence>MKLPICPAFNDFKSYSLCTFTMLYFYLEDSIGTHIKQKRIENMECKFTLPMEISHSFAILSDDTSVHVIGGSNAQEQLFEKSEFLKMAKMLEMKLKNQVDEAILNYTKCIEQYDNICSIERDILIQKQRKKQQMKSKTLITMYRKDLMN</sequence>
<keyword evidence="2" id="KW-1185">Reference proteome</keyword>
<proteinExistence type="predicted"/>
<accession>X6LSD9</accession>
<dbReference type="EMBL" id="ASPP01032712">
    <property type="protein sequence ID" value="ETO03665.1"/>
    <property type="molecule type" value="Genomic_DNA"/>
</dbReference>